<protein>
    <submittedName>
        <fullName evidence="9">Uncharacterized protein</fullName>
    </submittedName>
</protein>
<keyword evidence="5 8" id="KW-0812">Transmembrane</keyword>
<dbReference type="GO" id="GO:0016763">
    <property type="term" value="F:pentosyltransferase activity"/>
    <property type="evidence" value="ECO:0007669"/>
    <property type="project" value="TreeGrafter"/>
</dbReference>
<evidence type="ECO:0000256" key="3">
    <source>
        <dbReference type="ARBA" id="ARBA00022676"/>
    </source>
</evidence>
<evidence type="ECO:0000256" key="5">
    <source>
        <dbReference type="ARBA" id="ARBA00022692"/>
    </source>
</evidence>
<dbReference type="AlphaFoldDB" id="A0A1J1LLK4"/>
<dbReference type="PANTHER" id="PTHR33908:SF11">
    <property type="entry name" value="MEMBRANE PROTEIN"/>
    <property type="match status" value="1"/>
</dbReference>
<feature type="transmembrane region" description="Helical" evidence="8">
    <location>
        <begin position="12"/>
        <end position="34"/>
    </location>
</feature>
<dbReference type="InterPro" id="IPR050297">
    <property type="entry name" value="LipidA_mod_glycosyltrf_83"/>
</dbReference>
<feature type="transmembrane region" description="Helical" evidence="8">
    <location>
        <begin position="409"/>
        <end position="428"/>
    </location>
</feature>
<reference evidence="10" key="1">
    <citation type="submission" date="2015-10" db="EMBL/GenBank/DDBJ databases">
        <authorList>
            <person name="Regsiter A."/>
            <person name="william w."/>
        </authorList>
    </citation>
    <scope>NUCLEOTIDE SEQUENCE [LARGE SCALE GENOMIC DNA]</scope>
</reference>
<keyword evidence="2" id="KW-1003">Cell membrane</keyword>
<evidence type="ECO:0000313" key="9">
    <source>
        <dbReference type="EMBL" id="CUR33359.1"/>
    </source>
</evidence>
<keyword evidence="10" id="KW-1185">Reference proteome</keyword>
<feature type="transmembrane region" description="Helical" evidence="8">
    <location>
        <begin position="174"/>
        <end position="192"/>
    </location>
</feature>
<organism evidence="9 10">
    <name type="scientific">Planktothrix tepida PCC 9214</name>
    <dbReference type="NCBI Taxonomy" id="671072"/>
    <lineage>
        <taxon>Bacteria</taxon>
        <taxon>Bacillati</taxon>
        <taxon>Cyanobacteriota</taxon>
        <taxon>Cyanophyceae</taxon>
        <taxon>Oscillatoriophycideae</taxon>
        <taxon>Oscillatoriales</taxon>
        <taxon>Microcoleaceae</taxon>
        <taxon>Planktothrix</taxon>
    </lineage>
</organism>
<feature type="transmembrane region" description="Helical" evidence="8">
    <location>
        <begin position="198"/>
        <end position="230"/>
    </location>
</feature>
<dbReference type="STRING" id="671072.PL9214510028"/>
<name>A0A1J1LLK4_9CYAN</name>
<evidence type="ECO:0000256" key="1">
    <source>
        <dbReference type="ARBA" id="ARBA00004651"/>
    </source>
</evidence>
<dbReference type="OrthoDB" id="495800at2"/>
<feature type="transmembrane region" description="Helical" evidence="8">
    <location>
        <begin position="349"/>
        <end position="370"/>
    </location>
</feature>
<dbReference type="RefSeq" id="WP_072719964.1">
    <property type="nucleotide sequence ID" value="NZ_LN889802.1"/>
</dbReference>
<dbReference type="Proteomes" id="UP000184315">
    <property type="component" value="Unassembled WGS sequence"/>
</dbReference>
<proteinExistence type="predicted"/>
<feature type="transmembrane region" description="Helical" evidence="8">
    <location>
        <begin position="285"/>
        <end position="308"/>
    </location>
</feature>
<keyword evidence="4" id="KW-0808">Transferase</keyword>
<comment type="subcellular location">
    <subcellularLocation>
        <location evidence="1">Cell membrane</location>
        <topology evidence="1">Multi-pass membrane protein</topology>
    </subcellularLocation>
</comment>
<feature type="transmembrane region" description="Helical" evidence="8">
    <location>
        <begin position="377"/>
        <end position="397"/>
    </location>
</feature>
<dbReference type="PANTHER" id="PTHR33908">
    <property type="entry name" value="MANNOSYLTRANSFERASE YKCB-RELATED"/>
    <property type="match status" value="1"/>
</dbReference>
<feature type="transmembrane region" description="Helical" evidence="8">
    <location>
        <begin position="151"/>
        <end position="167"/>
    </location>
</feature>
<sequence length="537" mass="61092">MFHPQKIFNKIRLQILPLFLIVAIVVGVSFRFVALDGKIYWHDEVYTNLRAAGYTSQEFAQEFYQNRIVSPIDLLKYQQLKPGSTPLDTLNSLATEDPQHSPFYFLLARGWMFVGGNSILASRLLPALISLISLPFMYLLAWELFQSSQTALLATAFLALSPFDILFAQTARQYSLLTLMVIVSSYYLLKAVRWRHPLFWGGYSLACILGLYTHILFGLTIIGHGAYILLLSLEPSPSFYRRKKLPFSTFLLEFLAAIAIAILAYSPWLIILINNLQQAIDVTHWSAYPTSLLNLIKLWILSFTCLFIDINFDFNSIQMYLLRLPFILIIVAALYQISLQTNRPTRLFIWTSILVPLLILALPDVLLGGGRSGVTRFLTPCFPAVQLAVAYLFSTHIQSNKISLMDGEIFWRGLLAILFTSSIISISISANSQSWWHQVPSHEIPQMARYLNQNPSATLIVDQGIDYTNLGNIISLSYELNPNIKLFMVNSQPNLLLLPIGPKIFVLNPSQELRQRIETSNYQLEKVAQQTQLWELK</sequence>
<gene>
    <name evidence="9" type="ORF">PL9214510028</name>
</gene>
<evidence type="ECO:0000256" key="8">
    <source>
        <dbReference type="SAM" id="Phobius"/>
    </source>
</evidence>
<keyword evidence="3" id="KW-0328">Glycosyltransferase</keyword>
<feature type="transmembrane region" description="Helical" evidence="8">
    <location>
        <begin position="250"/>
        <end position="273"/>
    </location>
</feature>
<evidence type="ECO:0000313" key="10">
    <source>
        <dbReference type="Proteomes" id="UP000184315"/>
    </source>
</evidence>
<feature type="transmembrane region" description="Helical" evidence="8">
    <location>
        <begin position="320"/>
        <end position="337"/>
    </location>
</feature>
<evidence type="ECO:0000256" key="2">
    <source>
        <dbReference type="ARBA" id="ARBA00022475"/>
    </source>
</evidence>
<dbReference type="GO" id="GO:0005886">
    <property type="term" value="C:plasma membrane"/>
    <property type="evidence" value="ECO:0007669"/>
    <property type="project" value="UniProtKB-SubCell"/>
</dbReference>
<keyword evidence="6 8" id="KW-1133">Transmembrane helix</keyword>
<accession>A0A1J1LLK4</accession>
<feature type="transmembrane region" description="Helical" evidence="8">
    <location>
        <begin position="127"/>
        <end position="145"/>
    </location>
</feature>
<evidence type="ECO:0000256" key="6">
    <source>
        <dbReference type="ARBA" id="ARBA00022989"/>
    </source>
</evidence>
<dbReference type="EMBL" id="CZDF01000157">
    <property type="protein sequence ID" value="CUR33359.1"/>
    <property type="molecule type" value="Genomic_DNA"/>
</dbReference>
<keyword evidence="7 8" id="KW-0472">Membrane</keyword>
<evidence type="ECO:0000256" key="4">
    <source>
        <dbReference type="ARBA" id="ARBA00022679"/>
    </source>
</evidence>
<evidence type="ECO:0000256" key="7">
    <source>
        <dbReference type="ARBA" id="ARBA00023136"/>
    </source>
</evidence>
<dbReference type="GO" id="GO:0009103">
    <property type="term" value="P:lipopolysaccharide biosynthetic process"/>
    <property type="evidence" value="ECO:0007669"/>
    <property type="project" value="UniProtKB-ARBA"/>
</dbReference>